<organism evidence="1 2">
    <name type="scientific">Candidatus Termititenax persephonae</name>
    <dbReference type="NCBI Taxonomy" id="2218525"/>
    <lineage>
        <taxon>Bacteria</taxon>
        <taxon>Bacillati</taxon>
        <taxon>Candidatus Margulisiibacteriota</taxon>
        <taxon>Candidatus Termititenacia</taxon>
        <taxon>Candidatus Termititenacales</taxon>
        <taxon>Candidatus Termititenacaceae</taxon>
        <taxon>Candidatus Termititenax</taxon>
    </lineage>
</organism>
<proteinExistence type="predicted"/>
<dbReference type="Proteomes" id="UP000275925">
    <property type="component" value="Unassembled WGS sequence"/>
</dbReference>
<keyword evidence="2" id="KW-1185">Reference proteome</keyword>
<name>A0A388TGK0_9BACT</name>
<evidence type="ECO:0000313" key="1">
    <source>
        <dbReference type="EMBL" id="GBR76233.1"/>
    </source>
</evidence>
<gene>
    <name evidence="1" type="ORF">NO2_0818</name>
</gene>
<accession>A0A388TGK0</accession>
<dbReference type="EMBL" id="BGZO01000020">
    <property type="protein sequence ID" value="GBR76233.1"/>
    <property type="molecule type" value="Genomic_DNA"/>
</dbReference>
<dbReference type="AlphaFoldDB" id="A0A388TGK0"/>
<protein>
    <submittedName>
        <fullName evidence="1">Uncharacterized protein</fullName>
    </submittedName>
</protein>
<reference evidence="1 2" key="1">
    <citation type="journal article" date="2019" name="ISME J.">
        <title>Genome analyses of uncultured TG2/ZB3 bacteria in 'Margulisbacteria' specifically attached to ectosymbiotic spirochetes of protists in the termite gut.</title>
        <authorList>
            <person name="Utami Y.D."/>
            <person name="Kuwahara H."/>
            <person name="Igai K."/>
            <person name="Murakami T."/>
            <person name="Sugaya K."/>
            <person name="Morikawa T."/>
            <person name="Nagura Y."/>
            <person name="Yuki M."/>
            <person name="Deevong P."/>
            <person name="Inoue T."/>
            <person name="Kihara K."/>
            <person name="Lo N."/>
            <person name="Yamada A."/>
            <person name="Ohkuma M."/>
            <person name="Hongoh Y."/>
        </authorList>
    </citation>
    <scope>NUCLEOTIDE SEQUENCE [LARGE SCALE GENOMIC DNA]</scope>
    <source>
        <strain evidence="1">NkOx7-02</strain>
    </source>
</reference>
<evidence type="ECO:0000313" key="2">
    <source>
        <dbReference type="Proteomes" id="UP000275925"/>
    </source>
</evidence>
<comment type="caution">
    <text evidence="1">The sequence shown here is derived from an EMBL/GenBank/DDBJ whole genome shotgun (WGS) entry which is preliminary data.</text>
</comment>
<sequence length="176" mass="21199">MNRKHTHYKEYVLTKTPTHPDQTQLLRDYLLPPPARIFNKFAKPFGWKIEKQIPPPVERISEEEIIFNSFMLKNRARNIYKRLTKDNHSEIYQEIFEMLYGENELGEYECYFLTEKAEILYDAKTIIELEEITLNDIEKFDIYTNGYYRFNFFYNEKIGQTDFRATSINRPNALAT</sequence>